<evidence type="ECO:0000313" key="8">
    <source>
        <dbReference type="EMBL" id="SCJ77516.1"/>
    </source>
</evidence>
<name>A0A1C6J684_9FIRM</name>
<feature type="transmembrane region" description="Helical" evidence="6">
    <location>
        <begin position="199"/>
        <end position="221"/>
    </location>
</feature>
<evidence type="ECO:0000256" key="5">
    <source>
        <dbReference type="ARBA" id="ARBA00023136"/>
    </source>
</evidence>
<dbReference type="GO" id="GO:0140359">
    <property type="term" value="F:ABC-type transporter activity"/>
    <property type="evidence" value="ECO:0007669"/>
    <property type="project" value="InterPro"/>
</dbReference>
<evidence type="ECO:0000256" key="1">
    <source>
        <dbReference type="ARBA" id="ARBA00004651"/>
    </source>
</evidence>
<dbReference type="InterPro" id="IPR013525">
    <property type="entry name" value="ABC2_TM"/>
</dbReference>
<dbReference type="AlphaFoldDB" id="A0A1C6J684"/>
<dbReference type="InterPro" id="IPR051449">
    <property type="entry name" value="ABC-2_transporter_component"/>
</dbReference>
<dbReference type="Gene3D" id="3.40.1710.10">
    <property type="entry name" value="abc type-2 transporter like domain"/>
    <property type="match status" value="1"/>
</dbReference>
<feature type="transmembrane region" description="Helical" evidence="6">
    <location>
        <begin position="380"/>
        <end position="404"/>
    </location>
</feature>
<evidence type="ECO:0000256" key="4">
    <source>
        <dbReference type="ARBA" id="ARBA00022989"/>
    </source>
</evidence>
<feature type="transmembrane region" description="Helical" evidence="6">
    <location>
        <begin position="294"/>
        <end position="316"/>
    </location>
</feature>
<keyword evidence="3 6" id="KW-0812">Transmembrane</keyword>
<evidence type="ECO:0000256" key="6">
    <source>
        <dbReference type="SAM" id="Phobius"/>
    </source>
</evidence>
<accession>A0A1C6J684</accession>
<organism evidence="8">
    <name type="scientific">uncultured Anaerotruncus sp</name>
    <dbReference type="NCBI Taxonomy" id="905011"/>
    <lineage>
        <taxon>Bacteria</taxon>
        <taxon>Bacillati</taxon>
        <taxon>Bacillota</taxon>
        <taxon>Clostridia</taxon>
        <taxon>Eubacteriales</taxon>
        <taxon>Oscillospiraceae</taxon>
        <taxon>Anaerotruncus</taxon>
        <taxon>environmental samples</taxon>
    </lineage>
</organism>
<keyword evidence="5 6" id="KW-0472">Membrane</keyword>
<dbReference type="GO" id="GO:0005886">
    <property type="term" value="C:plasma membrane"/>
    <property type="evidence" value="ECO:0007669"/>
    <property type="project" value="UniProtKB-SubCell"/>
</dbReference>
<comment type="subcellular location">
    <subcellularLocation>
        <location evidence="1">Cell membrane</location>
        <topology evidence="1">Multi-pass membrane protein</topology>
    </subcellularLocation>
</comment>
<reference evidence="8" key="1">
    <citation type="submission" date="2015-09" db="EMBL/GenBank/DDBJ databases">
        <authorList>
            <consortium name="Pathogen Informatics"/>
        </authorList>
    </citation>
    <scope>NUCLEOTIDE SEQUENCE</scope>
    <source>
        <strain evidence="8">2789STDY5834896</strain>
    </source>
</reference>
<gene>
    <name evidence="8" type="ORF">SAMEA3545359_01941</name>
</gene>
<dbReference type="Pfam" id="PF12698">
    <property type="entry name" value="ABC2_membrane_3"/>
    <property type="match status" value="1"/>
</dbReference>
<proteinExistence type="predicted"/>
<evidence type="ECO:0000256" key="3">
    <source>
        <dbReference type="ARBA" id="ARBA00022692"/>
    </source>
</evidence>
<dbReference type="PANTHER" id="PTHR30294">
    <property type="entry name" value="MEMBRANE COMPONENT OF ABC TRANSPORTER YHHJ-RELATED"/>
    <property type="match status" value="1"/>
</dbReference>
<keyword evidence="2" id="KW-1003">Cell membrane</keyword>
<keyword evidence="4 6" id="KW-1133">Transmembrane helix</keyword>
<dbReference type="EMBL" id="FMHG01000001">
    <property type="protein sequence ID" value="SCJ77516.1"/>
    <property type="molecule type" value="Genomic_DNA"/>
</dbReference>
<feature type="transmembrane region" description="Helical" evidence="6">
    <location>
        <begin position="242"/>
        <end position="265"/>
    </location>
</feature>
<evidence type="ECO:0000256" key="2">
    <source>
        <dbReference type="ARBA" id="ARBA00022475"/>
    </source>
</evidence>
<evidence type="ECO:0000259" key="7">
    <source>
        <dbReference type="Pfam" id="PF12698"/>
    </source>
</evidence>
<protein>
    <submittedName>
        <fullName evidence="8">ABC-type transport system involved in multi-copper enzyme maturation, permease component</fullName>
    </submittedName>
</protein>
<sequence length="433" mass="47076">MKKFAVLLKKELKEMLTLQTLFSFVICAAAFFLLGNFMNSVTETAAENAGKIALIDQDDTPYTRSVIDALKQSGFTVYQGEKTESDPIAFAGKHGRSSAMVIPQGFTQGLMADNAQPQKIKVYDLVTSGAITASLGSMDSAAVEAISRITSDQLLAMQGVKNAELARDPVQTEKYTQVSDHTAQIDSAEVYSFLSSQSMLIPIVVFLLIVFASQMIISAIVNEKNDKTLETLLSAPIQRTSILFSKMIAAGLVSLVNASVFMFGYGGFMNQMDSSDLKGRLLSSLGLQITVPQYVLIGVQLFLTILIALTISILLGSLAEDIKAAQTVVMPVMAMVMIPYFICLFADVNMLPTAAKLLVYAIPFTHTFMAIPNTLFGNQMLFFVGIGYQLVFFIICMVLAVKLFSSDKILTLKINFGKKRAVSGKKRTGLLGK</sequence>
<dbReference type="PANTHER" id="PTHR30294:SF29">
    <property type="entry name" value="MULTIDRUG ABC TRANSPORTER PERMEASE YBHS-RELATED"/>
    <property type="match status" value="1"/>
</dbReference>
<feature type="domain" description="ABC-2 type transporter transmembrane" evidence="7">
    <location>
        <begin position="20"/>
        <end position="401"/>
    </location>
</feature>